<name>A0A4V2MWX9_9APHY</name>
<feature type="transmembrane region" description="Helical" evidence="18">
    <location>
        <begin position="726"/>
        <end position="750"/>
    </location>
</feature>
<evidence type="ECO:0000259" key="19">
    <source>
        <dbReference type="PROSITE" id="PS50850"/>
    </source>
</evidence>
<evidence type="ECO:0000256" key="14">
    <source>
        <dbReference type="ARBA" id="ARBA00056905"/>
    </source>
</evidence>
<dbReference type="PANTHER" id="PTHR42737:SF2">
    <property type="entry name" value="GLUTATHIONE REDUCTASE"/>
    <property type="match status" value="1"/>
</dbReference>
<evidence type="ECO:0000256" key="1">
    <source>
        <dbReference type="ARBA" id="ARBA00001974"/>
    </source>
</evidence>
<keyword evidence="13 15" id="KW-0676">Redox-active center</keyword>
<dbReference type="Pfam" id="PF07690">
    <property type="entry name" value="MFS_1"/>
    <property type="match status" value="1"/>
</dbReference>
<feature type="transmembrane region" description="Helical" evidence="18">
    <location>
        <begin position="596"/>
        <end position="613"/>
    </location>
</feature>
<feature type="transmembrane region" description="Helical" evidence="18">
    <location>
        <begin position="619"/>
        <end position="641"/>
    </location>
</feature>
<dbReference type="InterPro" id="IPR020846">
    <property type="entry name" value="MFS_dom"/>
</dbReference>
<dbReference type="InterPro" id="IPR011701">
    <property type="entry name" value="MFS"/>
</dbReference>
<comment type="cofactor">
    <cofactor evidence="1 16">
        <name>FAD</name>
        <dbReference type="ChEBI" id="CHEBI:57692"/>
    </cofactor>
</comment>
<dbReference type="InterPro" id="IPR016156">
    <property type="entry name" value="FAD/NAD-linked_Rdtase_dimer_sf"/>
</dbReference>
<evidence type="ECO:0000256" key="18">
    <source>
        <dbReference type="SAM" id="Phobius"/>
    </source>
</evidence>
<feature type="transmembrane region" description="Helical" evidence="18">
    <location>
        <begin position="794"/>
        <end position="812"/>
    </location>
</feature>
<dbReference type="Gene3D" id="3.30.390.30">
    <property type="match status" value="1"/>
</dbReference>
<keyword evidence="18" id="KW-0472">Membrane</keyword>
<evidence type="ECO:0000256" key="11">
    <source>
        <dbReference type="ARBA" id="ARBA00023002"/>
    </source>
</evidence>
<keyword evidence="7 16" id="KW-0963">Cytoplasm</keyword>
<evidence type="ECO:0000256" key="5">
    <source>
        <dbReference type="ARBA" id="ARBA00012607"/>
    </source>
</evidence>
<dbReference type="FunFam" id="3.30.390.30:FF:000003">
    <property type="entry name" value="Glutathione reductase"/>
    <property type="match status" value="1"/>
</dbReference>
<feature type="transmembrane region" description="Helical" evidence="18">
    <location>
        <begin position="653"/>
        <end position="673"/>
    </location>
</feature>
<feature type="region of interest" description="Disordered" evidence="17">
    <location>
        <begin position="456"/>
        <end position="481"/>
    </location>
</feature>
<dbReference type="PRINTS" id="PR00411">
    <property type="entry name" value="PNDRDTASEI"/>
</dbReference>
<evidence type="ECO:0000256" key="13">
    <source>
        <dbReference type="ARBA" id="ARBA00023284"/>
    </source>
</evidence>
<dbReference type="PROSITE" id="PS50850">
    <property type="entry name" value="MFS"/>
    <property type="match status" value="1"/>
</dbReference>
<evidence type="ECO:0000256" key="7">
    <source>
        <dbReference type="ARBA" id="ARBA00022490"/>
    </source>
</evidence>
<protein>
    <recommendedName>
        <fullName evidence="6 16">Glutathione reductase</fullName>
        <ecNumber evidence="5 16">1.8.1.7</ecNumber>
    </recommendedName>
</protein>
<dbReference type="SUPFAM" id="SSF55424">
    <property type="entry name" value="FAD/NAD-linked reductases, dimerisation (C-terminal) domain"/>
    <property type="match status" value="1"/>
</dbReference>
<dbReference type="AlphaFoldDB" id="A0A4V2MWX9"/>
<feature type="transmembrane region" description="Helical" evidence="18">
    <location>
        <begin position="762"/>
        <end position="782"/>
    </location>
</feature>
<feature type="transmembrane region" description="Helical" evidence="18">
    <location>
        <begin position="526"/>
        <end position="546"/>
    </location>
</feature>
<accession>A0A4V2MWX9</accession>
<dbReference type="Proteomes" id="UP000292702">
    <property type="component" value="Unassembled WGS sequence"/>
</dbReference>
<feature type="transmembrane region" description="Helical" evidence="18">
    <location>
        <begin position="818"/>
        <end position="842"/>
    </location>
</feature>
<keyword evidence="12" id="KW-1015">Disulfide bond</keyword>
<dbReference type="InterPro" id="IPR004099">
    <property type="entry name" value="Pyr_nucl-diS_OxRdtase_dimer"/>
</dbReference>
<evidence type="ECO:0000256" key="9">
    <source>
        <dbReference type="ARBA" id="ARBA00022827"/>
    </source>
</evidence>
<reference evidence="20 21" key="1">
    <citation type="submission" date="2018-11" db="EMBL/GenBank/DDBJ databases">
        <title>Genome assembly of Steccherinum ochraceum LE-BIN_3174, the white-rot fungus of the Steccherinaceae family (The Residual Polyporoid clade, Polyporales, Basidiomycota).</title>
        <authorList>
            <person name="Fedorova T.V."/>
            <person name="Glazunova O.A."/>
            <person name="Landesman E.O."/>
            <person name="Moiseenko K.V."/>
            <person name="Psurtseva N.V."/>
            <person name="Savinova O.S."/>
            <person name="Shakhova N.V."/>
            <person name="Tyazhelova T.V."/>
            <person name="Vasina D.V."/>
        </authorList>
    </citation>
    <scope>NUCLEOTIDE SEQUENCE [LARGE SCALE GENOMIC DNA]</scope>
    <source>
        <strain evidence="20 21">LE-BIN_3174</strain>
    </source>
</reference>
<dbReference type="GO" id="GO:0005739">
    <property type="term" value="C:mitochondrion"/>
    <property type="evidence" value="ECO:0007669"/>
    <property type="project" value="TreeGrafter"/>
</dbReference>
<keyword evidence="21" id="KW-1185">Reference proteome</keyword>
<organism evidence="20 21">
    <name type="scientific">Steccherinum ochraceum</name>
    <dbReference type="NCBI Taxonomy" id="92696"/>
    <lineage>
        <taxon>Eukaryota</taxon>
        <taxon>Fungi</taxon>
        <taxon>Dikarya</taxon>
        <taxon>Basidiomycota</taxon>
        <taxon>Agaricomycotina</taxon>
        <taxon>Agaricomycetes</taxon>
        <taxon>Polyporales</taxon>
        <taxon>Steccherinaceae</taxon>
        <taxon>Steccherinum</taxon>
    </lineage>
</organism>
<dbReference type="NCBIfam" id="TIGR01421">
    <property type="entry name" value="gluta_reduc_1"/>
    <property type="match status" value="1"/>
</dbReference>
<feature type="transmembrane region" description="Helical" evidence="18">
    <location>
        <begin position="685"/>
        <end position="705"/>
    </location>
</feature>
<dbReference type="Gene3D" id="1.20.1250.20">
    <property type="entry name" value="MFS general substrate transporter like domains"/>
    <property type="match status" value="2"/>
</dbReference>
<keyword evidence="9 15" id="KW-0274">FAD</keyword>
<comment type="catalytic activity">
    <reaction evidence="16">
        <text>2 glutathione + NADP(+) = glutathione disulfide + NADPH + H(+)</text>
        <dbReference type="Rhea" id="RHEA:11740"/>
        <dbReference type="ChEBI" id="CHEBI:15378"/>
        <dbReference type="ChEBI" id="CHEBI:57783"/>
        <dbReference type="ChEBI" id="CHEBI:57925"/>
        <dbReference type="ChEBI" id="CHEBI:58297"/>
        <dbReference type="ChEBI" id="CHEBI:58349"/>
        <dbReference type="EC" id="1.8.1.7"/>
    </reaction>
</comment>
<evidence type="ECO:0000256" key="15">
    <source>
        <dbReference type="RuleBase" id="RU003691"/>
    </source>
</evidence>
<evidence type="ECO:0000313" key="21">
    <source>
        <dbReference type="Proteomes" id="UP000292702"/>
    </source>
</evidence>
<dbReference type="InterPro" id="IPR012999">
    <property type="entry name" value="Pyr_OxRdtase_I_AS"/>
</dbReference>
<dbReference type="EC" id="1.8.1.7" evidence="5 16"/>
<dbReference type="GO" id="GO:0006749">
    <property type="term" value="P:glutathione metabolic process"/>
    <property type="evidence" value="ECO:0007669"/>
    <property type="project" value="InterPro"/>
</dbReference>
<feature type="transmembrane region" description="Helical" evidence="18">
    <location>
        <begin position="566"/>
        <end position="584"/>
    </location>
</feature>
<keyword evidence="18" id="KW-0812">Transmembrane</keyword>
<dbReference type="Pfam" id="PF07992">
    <property type="entry name" value="Pyr_redox_2"/>
    <property type="match status" value="1"/>
</dbReference>
<comment type="function">
    <text evidence="14 16">Catalyzes the reduction of glutathione disulfide (GSSG) to reduced glutathione (GSH). Constitutes the major mechanism to maintain a high GSH:GSSG ratio in the cytosol.</text>
</comment>
<dbReference type="SUPFAM" id="SSF103473">
    <property type="entry name" value="MFS general substrate transporter"/>
    <property type="match status" value="1"/>
</dbReference>
<comment type="subcellular location">
    <subcellularLocation>
        <location evidence="3 16">Cytoplasm</location>
    </subcellularLocation>
    <subcellularLocation>
        <location evidence="2">Membrane</location>
        <topology evidence="2">Multi-pass membrane protein</topology>
    </subcellularLocation>
</comment>
<dbReference type="InterPro" id="IPR036259">
    <property type="entry name" value="MFS_trans_sf"/>
</dbReference>
<evidence type="ECO:0000256" key="3">
    <source>
        <dbReference type="ARBA" id="ARBA00004496"/>
    </source>
</evidence>
<dbReference type="GO" id="GO:0045454">
    <property type="term" value="P:cell redox homeostasis"/>
    <property type="evidence" value="ECO:0007669"/>
    <property type="project" value="InterPro"/>
</dbReference>
<evidence type="ECO:0000256" key="10">
    <source>
        <dbReference type="ARBA" id="ARBA00022857"/>
    </source>
</evidence>
<dbReference type="PANTHER" id="PTHR42737">
    <property type="entry name" value="GLUTATHIONE REDUCTASE"/>
    <property type="match status" value="1"/>
</dbReference>
<dbReference type="GO" id="GO:0004362">
    <property type="term" value="F:glutathione-disulfide reductase (NADPH) activity"/>
    <property type="evidence" value="ECO:0007669"/>
    <property type="project" value="UniProtKB-EC"/>
</dbReference>
<dbReference type="Gene3D" id="3.50.50.60">
    <property type="entry name" value="FAD/NAD(P)-binding domain"/>
    <property type="match status" value="2"/>
</dbReference>
<evidence type="ECO:0000256" key="4">
    <source>
        <dbReference type="ARBA" id="ARBA00007532"/>
    </source>
</evidence>
<dbReference type="SUPFAM" id="SSF51905">
    <property type="entry name" value="FAD/NAD(P)-binding domain"/>
    <property type="match status" value="1"/>
</dbReference>
<evidence type="ECO:0000313" key="20">
    <source>
        <dbReference type="EMBL" id="TCD68007.1"/>
    </source>
</evidence>
<dbReference type="CDD" id="cd17352">
    <property type="entry name" value="MFS_MCT_SLC16"/>
    <property type="match status" value="1"/>
</dbReference>
<dbReference type="OrthoDB" id="5956163at2759"/>
<evidence type="ECO:0000256" key="2">
    <source>
        <dbReference type="ARBA" id="ARBA00004141"/>
    </source>
</evidence>
<evidence type="ECO:0000256" key="16">
    <source>
        <dbReference type="RuleBase" id="RU365016"/>
    </source>
</evidence>
<dbReference type="GO" id="GO:0005829">
    <property type="term" value="C:cytosol"/>
    <property type="evidence" value="ECO:0007669"/>
    <property type="project" value="TreeGrafter"/>
</dbReference>
<feature type="domain" description="Major facilitator superfamily (MFS) profile" evidence="19">
    <location>
        <begin position="728"/>
        <end position="915"/>
    </location>
</feature>
<dbReference type="GO" id="GO:0016020">
    <property type="term" value="C:membrane"/>
    <property type="evidence" value="ECO:0007669"/>
    <property type="project" value="UniProtKB-SubCell"/>
</dbReference>
<feature type="transmembrane region" description="Helical" evidence="18">
    <location>
        <begin position="886"/>
        <end position="906"/>
    </location>
</feature>
<comment type="caution">
    <text evidence="20">The sequence shown here is derived from an EMBL/GenBank/DDBJ whole genome shotgun (WGS) entry which is preliminary data.</text>
</comment>
<dbReference type="FunFam" id="3.50.50.60:FF:000141">
    <property type="entry name" value="Glutathione reductase"/>
    <property type="match status" value="1"/>
</dbReference>
<evidence type="ECO:0000256" key="17">
    <source>
        <dbReference type="SAM" id="MobiDB-lite"/>
    </source>
</evidence>
<dbReference type="InterPro" id="IPR046952">
    <property type="entry name" value="GSHR/TRXR-like"/>
</dbReference>
<feature type="transmembrane region" description="Helical" evidence="18">
    <location>
        <begin position="854"/>
        <end position="874"/>
    </location>
</feature>
<dbReference type="GO" id="GO:0050660">
    <property type="term" value="F:flavin adenine dinucleotide binding"/>
    <property type="evidence" value="ECO:0007669"/>
    <property type="project" value="InterPro"/>
</dbReference>
<dbReference type="EMBL" id="RWJN01000079">
    <property type="protein sequence ID" value="TCD68007.1"/>
    <property type="molecule type" value="Genomic_DNA"/>
</dbReference>
<dbReference type="STRING" id="92696.A0A4V2MWX9"/>
<proteinExistence type="inferred from homology"/>
<dbReference type="InterPro" id="IPR023753">
    <property type="entry name" value="FAD/NAD-binding_dom"/>
</dbReference>
<evidence type="ECO:0000256" key="8">
    <source>
        <dbReference type="ARBA" id="ARBA00022630"/>
    </source>
</evidence>
<dbReference type="InterPro" id="IPR036188">
    <property type="entry name" value="FAD/NAD-bd_sf"/>
</dbReference>
<dbReference type="InterPro" id="IPR006322">
    <property type="entry name" value="Glutathione_Rdtase_euk/bac"/>
</dbReference>
<dbReference type="GO" id="GO:0022857">
    <property type="term" value="F:transmembrane transporter activity"/>
    <property type="evidence" value="ECO:0007669"/>
    <property type="project" value="InterPro"/>
</dbReference>
<sequence>MAPTPKYEHYDAVFIGGGSGGVGGSRRAASYGKKIALIERSEHTGGTCVNVGCVPKKIMWHAADIADKIRHATDYQFLDVPEAKFNWKTFKPQRDAYIRRLNGIYDNNLERDGVDYYHGVATVISPTEVEVTQKDGSKLTFKTDKVIVTTGGRPTVPSDDKIPGASLGINSDGFFDLEDQPKRVGVVGAGYIAVELAGVLHTLGSEVHMFIRGQTVLRTFDSTIQETLTPWMEKTGIVFHKGHQVTKVEGAKGQPLTITTDKGDVVEVDCLLWAIGRHANTEGLGLEKLGVKLDEKGDVIVNDYQESGVKGIYALGDVSGRALLTPVAIAAGRRLSNRLFGPEKFKDDKLNYENIPTVVFSHPTIGTVGLTEKEAREKYGDAVKIYKSSFRPLYFSMLREEHKEPSVHKLVCVGPEERVVGIHIIGLGSDEIMQGFGVAVKMGATKADLDDTVAIHPTSAEGPDTRSLTHADAGTQETEKQIHADESTLHDGSPDAFHENLSLEKDAAGEVAETHADAVPDGGLRAWLVVVGGAFGAFATFGYVNAWGIFQAYYEETVMPTTSPSTIAWIGSIEYALIFIPGLVTGRLFDMGYLKLPVTVAAALLIMSTFLTAECKEYWQFLLCQGILAGLMCGIIFGPMMGVITQWFDKKRGMALGAIAGGSSIGGTIFPIAARHLIQEVGFKWTMRILGFIQLFALTITCLTVDRRVPPGNISKKFFDFGIFKNRAYCTFCIANLVSFLGLYTVLTYIDVSAVYAGLDPNFTYYLVAIANAASGFGRLAGGYYADRFGPLNIMIPSTTIAAALTYAWPFAKTKAGYIVIAILYGLFSGVYVSLLMAPIMAMGNRHNVGMMTGVSQTILAAGAIAGPPISGAINASTGGFQSVGYYAGSMVIVSVGFIIVTRQLVLKGSLYGKA</sequence>
<keyword evidence="11 15" id="KW-0560">Oxidoreductase</keyword>
<dbReference type="NCBIfam" id="NF004776">
    <property type="entry name" value="PRK06116.1"/>
    <property type="match status" value="1"/>
</dbReference>
<keyword evidence="10 16" id="KW-0521">NADP</keyword>
<dbReference type="GO" id="GO:0050661">
    <property type="term" value="F:NADP binding"/>
    <property type="evidence" value="ECO:0007669"/>
    <property type="project" value="InterPro"/>
</dbReference>
<evidence type="ECO:0000256" key="6">
    <source>
        <dbReference type="ARBA" id="ARBA00017111"/>
    </source>
</evidence>
<dbReference type="PROSITE" id="PS00076">
    <property type="entry name" value="PYRIDINE_REDOX_1"/>
    <property type="match status" value="1"/>
</dbReference>
<keyword evidence="8 15" id="KW-0285">Flavoprotein</keyword>
<evidence type="ECO:0000256" key="12">
    <source>
        <dbReference type="ARBA" id="ARBA00023157"/>
    </source>
</evidence>
<dbReference type="GO" id="GO:0034599">
    <property type="term" value="P:cellular response to oxidative stress"/>
    <property type="evidence" value="ECO:0007669"/>
    <property type="project" value="TreeGrafter"/>
</dbReference>
<comment type="similarity">
    <text evidence="4 15">Belongs to the class-I pyridine nucleotide-disulfide oxidoreductase family.</text>
</comment>
<keyword evidence="18" id="KW-1133">Transmembrane helix</keyword>
<dbReference type="Pfam" id="PF02852">
    <property type="entry name" value="Pyr_redox_dim"/>
    <property type="match status" value="1"/>
</dbReference>
<dbReference type="PRINTS" id="PR00368">
    <property type="entry name" value="FADPNR"/>
</dbReference>
<gene>
    <name evidence="20" type="primary">GLR1</name>
    <name evidence="20" type="ORF">EIP91_011676</name>
</gene>